<dbReference type="EMBL" id="KV878892">
    <property type="protein sequence ID" value="OJJ86304.1"/>
    <property type="molecule type" value="Genomic_DNA"/>
</dbReference>
<name>A0A1L9VQY3_ASPGL</name>
<keyword evidence="1" id="KW-1133">Transmembrane helix</keyword>
<dbReference type="RefSeq" id="XP_022402993.1">
    <property type="nucleotide sequence ID" value="XM_022543297.1"/>
</dbReference>
<dbReference type="OrthoDB" id="5376804at2759"/>
<evidence type="ECO:0000313" key="3">
    <source>
        <dbReference type="Proteomes" id="UP000184300"/>
    </source>
</evidence>
<evidence type="ECO:0000256" key="1">
    <source>
        <dbReference type="SAM" id="Phobius"/>
    </source>
</evidence>
<proteinExistence type="predicted"/>
<keyword evidence="1" id="KW-0812">Transmembrane</keyword>
<dbReference type="AlphaFoldDB" id="A0A1L9VQY3"/>
<feature type="transmembrane region" description="Helical" evidence="1">
    <location>
        <begin position="99"/>
        <end position="119"/>
    </location>
</feature>
<reference evidence="3" key="1">
    <citation type="journal article" date="2017" name="Genome Biol.">
        <title>Comparative genomics reveals high biological diversity and specific adaptations in the industrially and medically important fungal genus Aspergillus.</title>
        <authorList>
            <person name="de Vries R.P."/>
            <person name="Riley R."/>
            <person name="Wiebenga A."/>
            <person name="Aguilar-Osorio G."/>
            <person name="Amillis S."/>
            <person name="Uchima C.A."/>
            <person name="Anderluh G."/>
            <person name="Asadollahi M."/>
            <person name="Askin M."/>
            <person name="Barry K."/>
            <person name="Battaglia E."/>
            <person name="Bayram O."/>
            <person name="Benocci T."/>
            <person name="Braus-Stromeyer S.A."/>
            <person name="Caldana C."/>
            <person name="Canovas D."/>
            <person name="Cerqueira G.C."/>
            <person name="Chen F."/>
            <person name="Chen W."/>
            <person name="Choi C."/>
            <person name="Clum A."/>
            <person name="Dos Santos R.A."/>
            <person name="Damasio A.R."/>
            <person name="Diallinas G."/>
            <person name="Emri T."/>
            <person name="Fekete E."/>
            <person name="Flipphi M."/>
            <person name="Freyberg S."/>
            <person name="Gallo A."/>
            <person name="Gournas C."/>
            <person name="Habgood R."/>
            <person name="Hainaut M."/>
            <person name="Harispe M.L."/>
            <person name="Henrissat B."/>
            <person name="Hilden K.S."/>
            <person name="Hope R."/>
            <person name="Hossain A."/>
            <person name="Karabika E."/>
            <person name="Karaffa L."/>
            <person name="Karanyi Z."/>
            <person name="Krasevec N."/>
            <person name="Kuo A."/>
            <person name="Kusch H."/>
            <person name="LaButti K."/>
            <person name="Lagendijk E.L."/>
            <person name="Lapidus A."/>
            <person name="Levasseur A."/>
            <person name="Lindquist E."/>
            <person name="Lipzen A."/>
            <person name="Logrieco A.F."/>
            <person name="MacCabe A."/>
            <person name="Maekelae M.R."/>
            <person name="Malavazi I."/>
            <person name="Melin P."/>
            <person name="Meyer V."/>
            <person name="Mielnichuk N."/>
            <person name="Miskei M."/>
            <person name="Molnar A.P."/>
            <person name="Mule G."/>
            <person name="Ngan C.Y."/>
            <person name="Orejas M."/>
            <person name="Orosz E."/>
            <person name="Ouedraogo J.P."/>
            <person name="Overkamp K.M."/>
            <person name="Park H.-S."/>
            <person name="Perrone G."/>
            <person name="Piumi F."/>
            <person name="Punt P.J."/>
            <person name="Ram A.F."/>
            <person name="Ramon A."/>
            <person name="Rauscher S."/>
            <person name="Record E."/>
            <person name="Riano-Pachon D.M."/>
            <person name="Robert V."/>
            <person name="Roehrig J."/>
            <person name="Ruller R."/>
            <person name="Salamov A."/>
            <person name="Salih N.S."/>
            <person name="Samson R.A."/>
            <person name="Sandor E."/>
            <person name="Sanguinetti M."/>
            <person name="Schuetze T."/>
            <person name="Sepcic K."/>
            <person name="Shelest E."/>
            <person name="Sherlock G."/>
            <person name="Sophianopoulou V."/>
            <person name="Squina F.M."/>
            <person name="Sun H."/>
            <person name="Susca A."/>
            <person name="Todd R.B."/>
            <person name="Tsang A."/>
            <person name="Unkles S.E."/>
            <person name="van de Wiele N."/>
            <person name="van Rossen-Uffink D."/>
            <person name="Oliveira J.V."/>
            <person name="Vesth T.C."/>
            <person name="Visser J."/>
            <person name="Yu J.-H."/>
            <person name="Zhou M."/>
            <person name="Andersen M.R."/>
            <person name="Archer D.B."/>
            <person name="Baker S.E."/>
            <person name="Benoit I."/>
            <person name="Brakhage A.A."/>
            <person name="Braus G.H."/>
            <person name="Fischer R."/>
            <person name="Frisvad J.C."/>
            <person name="Goldman G.H."/>
            <person name="Houbraken J."/>
            <person name="Oakley B."/>
            <person name="Pocsi I."/>
            <person name="Scazzocchio C."/>
            <person name="Seiboth B."/>
            <person name="vanKuyk P.A."/>
            <person name="Wortman J."/>
            <person name="Dyer P.S."/>
            <person name="Grigoriev I.V."/>
        </authorList>
    </citation>
    <scope>NUCLEOTIDE SEQUENCE [LARGE SCALE GENOMIC DNA]</scope>
    <source>
        <strain evidence="3">CBS 516.65</strain>
    </source>
</reference>
<keyword evidence="1" id="KW-0472">Membrane</keyword>
<evidence type="ECO:0000313" key="2">
    <source>
        <dbReference type="EMBL" id="OJJ86304.1"/>
    </source>
</evidence>
<accession>A0A1L9VQY3</accession>
<dbReference type="Pfam" id="PF11374">
    <property type="entry name" value="DUF3176"/>
    <property type="match status" value="1"/>
</dbReference>
<dbReference type="VEuPathDB" id="FungiDB:ASPGLDRAFT_23521"/>
<organism evidence="2 3">
    <name type="scientific">Aspergillus glaucus CBS 516.65</name>
    <dbReference type="NCBI Taxonomy" id="1160497"/>
    <lineage>
        <taxon>Eukaryota</taxon>
        <taxon>Fungi</taxon>
        <taxon>Dikarya</taxon>
        <taxon>Ascomycota</taxon>
        <taxon>Pezizomycotina</taxon>
        <taxon>Eurotiomycetes</taxon>
        <taxon>Eurotiomycetidae</taxon>
        <taxon>Eurotiales</taxon>
        <taxon>Aspergillaceae</taxon>
        <taxon>Aspergillus</taxon>
        <taxon>Aspergillus subgen. Aspergillus</taxon>
    </lineage>
</organism>
<dbReference type="Proteomes" id="UP000184300">
    <property type="component" value="Unassembled WGS sequence"/>
</dbReference>
<dbReference type="InterPro" id="IPR021514">
    <property type="entry name" value="DUF3176"/>
</dbReference>
<keyword evidence="3" id="KW-1185">Reference proteome</keyword>
<protein>
    <submittedName>
        <fullName evidence="2">Uncharacterized protein</fullName>
    </submittedName>
</protein>
<dbReference type="GeneID" id="34459558"/>
<feature type="transmembrane region" description="Helical" evidence="1">
    <location>
        <begin position="58"/>
        <end position="79"/>
    </location>
</feature>
<feature type="transmembrane region" description="Helical" evidence="1">
    <location>
        <begin position="161"/>
        <end position="180"/>
    </location>
</feature>
<gene>
    <name evidence="2" type="ORF">ASPGLDRAFT_23521</name>
</gene>
<dbReference type="STRING" id="1160497.A0A1L9VQY3"/>
<sequence length="620" mass="69422">MTTHFSYSALVSTPIFPNPQPSLALLDLTESSPPSESKEANFQDGTKKVKRLDWARSWLWEIGGAIVSVICIVLLIGFLKYVDGKLYDDWEYRVSPNAVASVIVTIAKAAMLIPVSACLSQLKWNQSQHPNPTPLYHMQVLDQASRGPWGSLEIFWRLRPGLATVGAFLMILSVAIDPFAQQILSFPSNRLLAPNETAYTQTTHQYWPRWATSVLNNVQNELSVSEVEPRMQVAIFSGLSQTNNRLEPICSSGSCDYDDFITLGICSECEDVTAKATQTCVPSAPRSNGNIGDEWSSTPTNCTYTAPSGFNLTPGIMWNTMDTSKVVKWISMPRQPWTSIITSDTSDDGTPKPIVSFFAAKYEQDLIYYHHNITVPEQKPTMTECSVYWCERQYTQNYFSTGHRFLETKTSQNLYVQAQVQSKVDFWTRWLSPFSGSKTLSENSTYIISSTTWIPMRRMMIKLFNGTLIVNEEGDDADDAKSFSGIQSSLILYNSNNLTQSMVEMATSMTDNIRSSHMASRVNGRAYLNSTLIHVRWPWIILPAASVVLSIVLLMATAVSSRRLHTILWKSSVLPLLVSQLENLPGHDLSRAGDVDEMLDMSRKIKVVMASQDPPVLVEH</sequence>
<feature type="transmembrane region" description="Helical" evidence="1">
    <location>
        <begin position="537"/>
        <end position="559"/>
    </location>
</feature>
<dbReference type="PANTHER" id="PTHR35394:SF5">
    <property type="entry name" value="DUF3176 DOMAIN-CONTAINING PROTEIN"/>
    <property type="match status" value="1"/>
</dbReference>
<dbReference type="PANTHER" id="PTHR35394">
    <property type="entry name" value="DUF3176 DOMAIN-CONTAINING PROTEIN"/>
    <property type="match status" value="1"/>
</dbReference>